<keyword evidence="2" id="KW-1185">Reference proteome</keyword>
<dbReference type="InterPro" id="IPR011006">
    <property type="entry name" value="CheY-like_superfamily"/>
</dbReference>
<organism evidence="1 2">
    <name type="scientific">Nitrosospira lacus</name>
    <dbReference type="NCBI Taxonomy" id="1288494"/>
    <lineage>
        <taxon>Bacteria</taxon>
        <taxon>Pseudomonadati</taxon>
        <taxon>Pseudomonadota</taxon>
        <taxon>Betaproteobacteria</taxon>
        <taxon>Nitrosomonadales</taxon>
        <taxon>Nitrosomonadaceae</taxon>
        <taxon>Nitrosospira</taxon>
    </lineage>
</organism>
<name>A0A1W6SLZ6_9PROT</name>
<accession>A0A1W6SLZ6</accession>
<dbReference type="eggNOG" id="COG2197">
    <property type="taxonomic scope" value="Bacteria"/>
</dbReference>
<reference evidence="1 2" key="1">
    <citation type="journal article" date="2015" name="Int. J. Syst. Evol. Microbiol.">
        <title>Nitrosospira lacus sp. nov., a psychrotolerant, ammonia-oxidizing bacterium from sandy lake sediment.</title>
        <authorList>
            <person name="Urakawa H."/>
            <person name="Garcia J.C."/>
            <person name="Nielsen J.L."/>
            <person name="Le V.Q."/>
            <person name="Kozlowski J.A."/>
            <person name="Stein L.Y."/>
            <person name="Lim C.K."/>
            <person name="Pommerening-Roser A."/>
            <person name="Martens-Habbena W."/>
            <person name="Stahl D.A."/>
            <person name="Klotz M.G."/>
        </authorList>
    </citation>
    <scope>NUCLEOTIDE SEQUENCE [LARGE SCALE GENOMIC DNA]</scope>
    <source>
        <strain evidence="1 2">APG3</strain>
    </source>
</reference>
<proteinExistence type="predicted"/>
<dbReference type="SUPFAM" id="SSF52172">
    <property type="entry name" value="CheY-like"/>
    <property type="match status" value="1"/>
</dbReference>
<dbReference type="Proteomes" id="UP000012179">
    <property type="component" value="Chromosome"/>
</dbReference>
<dbReference type="EMBL" id="CP021106">
    <property type="protein sequence ID" value="ARO86827.1"/>
    <property type="molecule type" value="Genomic_DNA"/>
</dbReference>
<dbReference type="KEGG" id="nlc:EBAPG3_003050"/>
<dbReference type="AlphaFoldDB" id="A0A1W6SLZ6"/>
<dbReference type="Gene3D" id="3.40.50.2300">
    <property type="match status" value="1"/>
</dbReference>
<evidence type="ECO:0000313" key="1">
    <source>
        <dbReference type="EMBL" id="ARO86827.1"/>
    </source>
</evidence>
<gene>
    <name evidence="1" type="ORF">EBAPG3_003050</name>
</gene>
<sequence>MNEREGETMQTVTVAIADTNPGRRAKLEQSLQGGQGIKLLTNVIPEGSNASVGHQLESHADMTSVEEVVARIRQLNPRILFINFDQSTGGDFALLGALQRECPETLVVLLTDKSAQDEQILQALANGARGCLNHEADPFYFLKAVRVVDQGEIWVTRKMLGKIMDKVLH</sequence>
<evidence type="ECO:0000313" key="2">
    <source>
        <dbReference type="Proteomes" id="UP000012179"/>
    </source>
</evidence>
<protein>
    <submittedName>
        <fullName evidence="1">Response regulator receiver protein</fullName>
    </submittedName>
</protein>